<dbReference type="AlphaFoldDB" id="A0A7W9KGZ7"/>
<evidence type="ECO:0000256" key="1">
    <source>
        <dbReference type="SAM" id="Phobius"/>
    </source>
</evidence>
<proteinExistence type="predicted"/>
<comment type="caution">
    <text evidence="2">The sequence shown here is derived from an EMBL/GenBank/DDBJ whole genome shotgun (WGS) entry which is preliminary data.</text>
</comment>
<keyword evidence="1" id="KW-1133">Transmembrane helix</keyword>
<evidence type="ECO:0000313" key="2">
    <source>
        <dbReference type="EMBL" id="MBB5892426.1"/>
    </source>
</evidence>
<dbReference type="RefSeq" id="WP_184863159.1">
    <property type="nucleotide sequence ID" value="NZ_BAAAWY010000096.1"/>
</dbReference>
<sequence>MRRWALVLMADAGCCVLAIVVSLIPGIQLPIVWPELALFALPGVVAGVFVLLRARKPQQLLTGIGAVPPNPRVALIMLAIAAGTFSWGTWPGLHPQYANGQHSYDSHGYKTCFTTARHEETVAALPRAAAALVVFFLAGMALLCLAVVDRRSEP</sequence>
<accession>A0A7W9KGZ7</accession>
<evidence type="ECO:0000313" key="3">
    <source>
        <dbReference type="Proteomes" id="UP000585638"/>
    </source>
</evidence>
<keyword evidence="1" id="KW-0472">Membrane</keyword>
<keyword evidence="1" id="KW-0812">Transmembrane</keyword>
<reference evidence="2 3" key="1">
    <citation type="submission" date="2020-08" db="EMBL/GenBank/DDBJ databases">
        <title>Sequencing the genomes of 1000 actinobacteria strains.</title>
        <authorList>
            <person name="Klenk H.-P."/>
        </authorList>
    </citation>
    <scope>NUCLEOTIDE SEQUENCE [LARGE SCALE GENOMIC DNA]</scope>
    <source>
        <strain evidence="2 3">DSM 43851</strain>
    </source>
</reference>
<gene>
    <name evidence="2" type="ORF">BJ998_003622</name>
</gene>
<feature type="transmembrane region" description="Helical" evidence="1">
    <location>
        <begin position="7"/>
        <end position="25"/>
    </location>
</feature>
<organism evidence="2 3">
    <name type="scientific">Kutzneria kofuensis</name>
    <dbReference type="NCBI Taxonomy" id="103725"/>
    <lineage>
        <taxon>Bacteria</taxon>
        <taxon>Bacillati</taxon>
        <taxon>Actinomycetota</taxon>
        <taxon>Actinomycetes</taxon>
        <taxon>Pseudonocardiales</taxon>
        <taxon>Pseudonocardiaceae</taxon>
        <taxon>Kutzneria</taxon>
    </lineage>
</organism>
<keyword evidence="3" id="KW-1185">Reference proteome</keyword>
<feature type="transmembrane region" description="Helical" evidence="1">
    <location>
        <begin position="128"/>
        <end position="148"/>
    </location>
</feature>
<name>A0A7W9KGZ7_9PSEU</name>
<feature type="transmembrane region" description="Helical" evidence="1">
    <location>
        <begin position="31"/>
        <end position="52"/>
    </location>
</feature>
<protein>
    <submittedName>
        <fullName evidence="2">Uncharacterized protein</fullName>
    </submittedName>
</protein>
<dbReference type="EMBL" id="JACHIR010000001">
    <property type="protein sequence ID" value="MBB5892426.1"/>
    <property type="molecule type" value="Genomic_DNA"/>
</dbReference>
<feature type="transmembrane region" description="Helical" evidence="1">
    <location>
        <begin position="73"/>
        <end position="90"/>
    </location>
</feature>
<dbReference type="Proteomes" id="UP000585638">
    <property type="component" value="Unassembled WGS sequence"/>
</dbReference>